<reference evidence="1 2" key="1">
    <citation type="submission" date="2020-09" db="EMBL/GenBank/DDBJ databases">
        <title>De no assembly of potato wild relative species, Solanum commersonii.</title>
        <authorList>
            <person name="Cho K."/>
        </authorList>
    </citation>
    <scope>NUCLEOTIDE SEQUENCE [LARGE SCALE GENOMIC DNA]</scope>
    <source>
        <strain evidence="1">LZ3.2</strain>
        <tissue evidence="1">Leaf</tissue>
    </source>
</reference>
<sequence length="132" mass="15205">MMVISLPQRVNSPMLSPILSEWNTRLLMETTPETKIQIQLKPFRSKPFYRFDNIQPPRAYMSGLRETSHISQSMKARQNDPRKTVSKNVGPSNDVLEELFKKLDLAFRKFLVVFDPLTSDSKSLGLMKVTFG</sequence>
<dbReference type="Proteomes" id="UP000824120">
    <property type="component" value="Chromosome 10"/>
</dbReference>
<dbReference type="AlphaFoldDB" id="A0A9J5WZT4"/>
<protein>
    <submittedName>
        <fullName evidence="1">Uncharacterized protein</fullName>
    </submittedName>
</protein>
<evidence type="ECO:0000313" key="1">
    <source>
        <dbReference type="EMBL" id="KAG5581425.1"/>
    </source>
</evidence>
<comment type="caution">
    <text evidence="1">The sequence shown here is derived from an EMBL/GenBank/DDBJ whole genome shotgun (WGS) entry which is preliminary data.</text>
</comment>
<evidence type="ECO:0000313" key="2">
    <source>
        <dbReference type="Proteomes" id="UP000824120"/>
    </source>
</evidence>
<accession>A0A9J5WZT4</accession>
<organism evidence="1 2">
    <name type="scientific">Solanum commersonii</name>
    <name type="common">Commerson's wild potato</name>
    <name type="synonym">Commerson's nightshade</name>
    <dbReference type="NCBI Taxonomy" id="4109"/>
    <lineage>
        <taxon>Eukaryota</taxon>
        <taxon>Viridiplantae</taxon>
        <taxon>Streptophyta</taxon>
        <taxon>Embryophyta</taxon>
        <taxon>Tracheophyta</taxon>
        <taxon>Spermatophyta</taxon>
        <taxon>Magnoliopsida</taxon>
        <taxon>eudicotyledons</taxon>
        <taxon>Gunneridae</taxon>
        <taxon>Pentapetalae</taxon>
        <taxon>asterids</taxon>
        <taxon>lamiids</taxon>
        <taxon>Solanales</taxon>
        <taxon>Solanaceae</taxon>
        <taxon>Solanoideae</taxon>
        <taxon>Solaneae</taxon>
        <taxon>Solanum</taxon>
    </lineage>
</organism>
<keyword evidence="2" id="KW-1185">Reference proteome</keyword>
<dbReference type="OrthoDB" id="1393416at2759"/>
<dbReference type="EMBL" id="JACXVP010000010">
    <property type="protein sequence ID" value="KAG5581425.1"/>
    <property type="molecule type" value="Genomic_DNA"/>
</dbReference>
<gene>
    <name evidence="1" type="ORF">H5410_052052</name>
</gene>
<name>A0A9J5WZT4_SOLCO</name>
<proteinExistence type="predicted"/>